<sequence length="192" mass="22910">MFWDFPKFRLGYDCLLHGNLADILFLFFLKFSFIYFWIQLLVDIEKSYTPFFNLHQAEEVHELVLENYIRTSQNFAELSEKLLQVYEAVKQIFEIPSDEELRRIEPTEATLKKEQMRDQQNVFNSIYPKINLRMEEGAGGELRPTINEPQLNGMEEEPRPMEAGPIERRKWSWKQTRAPSIPEELLRCISRC</sequence>
<organism evidence="3 4">
    <name type="scientific">Caenorhabditis nigoni</name>
    <dbReference type="NCBI Taxonomy" id="1611254"/>
    <lineage>
        <taxon>Eukaryota</taxon>
        <taxon>Metazoa</taxon>
        <taxon>Ecdysozoa</taxon>
        <taxon>Nematoda</taxon>
        <taxon>Chromadorea</taxon>
        <taxon>Rhabditida</taxon>
        <taxon>Rhabditina</taxon>
        <taxon>Rhabditomorpha</taxon>
        <taxon>Rhabditoidea</taxon>
        <taxon>Rhabditidae</taxon>
        <taxon>Peloderinae</taxon>
        <taxon>Caenorhabditis</taxon>
    </lineage>
</organism>
<dbReference type="AlphaFoldDB" id="A0A2G5TUW0"/>
<accession>A0A2G5TUW0</accession>
<reference evidence="4" key="1">
    <citation type="submission" date="2017-10" db="EMBL/GenBank/DDBJ databases">
        <title>Rapid genome shrinkage in a self-fertile nematode reveals novel sperm competition proteins.</title>
        <authorList>
            <person name="Yin D."/>
            <person name="Schwarz E.M."/>
            <person name="Thomas C.G."/>
            <person name="Felde R.L."/>
            <person name="Korf I.F."/>
            <person name="Cutter A.D."/>
            <person name="Schartner C.M."/>
            <person name="Ralston E.J."/>
            <person name="Meyer B.J."/>
            <person name="Haag E.S."/>
        </authorList>
    </citation>
    <scope>NUCLEOTIDE SEQUENCE [LARGE SCALE GENOMIC DNA]</scope>
    <source>
        <strain evidence="4">JU1422</strain>
    </source>
</reference>
<evidence type="ECO:0000256" key="2">
    <source>
        <dbReference type="SAM" id="Phobius"/>
    </source>
</evidence>
<dbReference type="EMBL" id="PDUG01000005">
    <property type="protein sequence ID" value="PIC30716.1"/>
    <property type="molecule type" value="Genomic_DNA"/>
</dbReference>
<evidence type="ECO:0000256" key="1">
    <source>
        <dbReference type="SAM" id="MobiDB-lite"/>
    </source>
</evidence>
<keyword evidence="2" id="KW-0472">Membrane</keyword>
<feature type="transmembrane region" description="Helical" evidence="2">
    <location>
        <begin position="20"/>
        <end position="38"/>
    </location>
</feature>
<keyword evidence="2" id="KW-0812">Transmembrane</keyword>
<gene>
    <name evidence="3" type="primary">Cnig_chr_V.g21866</name>
    <name evidence="3" type="ORF">B9Z55_021866</name>
</gene>
<comment type="caution">
    <text evidence="3">The sequence shown here is derived from an EMBL/GenBank/DDBJ whole genome shotgun (WGS) entry which is preliminary data.</text>
</comment>
<dbReference type="Proteomes" id="UP000230233">
    <property type="component" value="Chromosome V"/>
</dbReference>
<proteinExistence type="predicted"/>
<name>A0A2G5TUW0_9PELO</name>
<keyword evidence="4" id="KW-1185">Reference proteome</keyword>
<protein>
    <submittedName>
        <fullName evidence="3">Uncharacterized protein</fullName>
    </submittedName>
</protein>
<evidence type="ECO:0000313" key="3">
    <source>
        <dbReference type="EMBL" id="PIC30716.1"/>
    </source>
</evidence>
<feature type="region of interest" description="Disordered" evidence="1">
    <location>
        <begin position="140"/>
        <end position="162"/>
    </location>
</feature>
<evidence type="ECO:0000313" key="4">
    <source>
        <dbReference type="Proteomes" id="UP000230233"/>
    </source>
</evidence>
<keyword evidence="2" id="KW-1133">Transmembrane helix</keyword>